<name>D4LCW4_RUMC1</name>
<evidence type="ECO:0000313" key="10">
    <source>
        <dbReference type="Proteomes" id="UP000007054"/>
    </source>
</evidence>
<dbReference type="EMBL" id="FP929052">
    <property type="protein sequence ID" value="CBL17459.1"/>
    <property type="molecule type" value="Genomic_DNA"/>
</dbReference>
<dbReference type="Gene3D" id="3.30.70.580">
    <property type="entry name" value="Pseudouridine synthase I, catalytic domain, N-terminal subdomain"/>
    <property type="match status" value="1"/>
</dbReference>
<evidence type="ECO:0000256" key="7">
    <source>
        <dbReference type="RuleBase" id="RU003792"/>
    </source>
</evidence>
<dbReference type="PANTHER" id="PTHR11142:SF0">
    <property type="entry name" value="TRNA PSEUDOURIDINE SYNTHASE-LIKE 1"/>
    <property type="match status" value="1"/>
</dbReference>
<evidence type="ECO:0000256" key="6">
    <source>
        <dbReference type="PIRSR" id="PIRSR001430-2"/>
    </source>
</evidence>
<keyword evidence="3 4" id="KW-0413">Isomerase</keyword>
<gene>
    <name evidence="4" type="primary">truA</name>
    <name evidence="9" type="ordered locus">RUM_13370</name>
</gene>
<dbReference type="Gene3D" id="3.30.70.660">
    <property type="entry name" value="Pseudouridine synthase I, catalytic domain, C-terminal subdomain"/>
    <property type="match status" value="1"/>
</dbReference>
<sequence>MRTLKCMMAYRGTKYHGFQRQDNAHTVQEAVEQALGSVLNHPATIYGCSRTDTGVHARQYCFSFQTERPIQPLNLVRGVNGRLPDDISLLSAEDAALSFHARYACRGKEYLYLIHNSESPNPFLRDLACHHRRPIDPALLQACADRFIGTHDFKSFCSAQAQRTSTVRTIYDFSVEMSGDSIILLVKGDGFLYNMIRILVGTMLQVNDGKLKLSDLDGILAARDRRCAGKTAMACGLYLNRVFYDDAYQTEPKKGLRIVKKEMEPVPVPGWIR</sequence>
<keyword evidence="2 4" id="KW-0819">tRNA processing</keyword>
<comment type="function">
    <text evidence="4">Formation of pseudouridine at positions 38, 39 and 40 in the anticodon stem and loop of transfer RNAs.</text>
</comment>
<dbReference type="STRING" id="213810.RUM_13370"/>
<comment type="similarity">
    <text evidence="1 4 7">Belongs to the tRNA pseudouridine synthase TruA family.</text>
</comment>
<dbReference type="GeneID" id="83156072"/>
<dbReference type="CDD" id="cd02570">
    <property type="entry name" value="PseudoU_synth_EcTruA"/>
    <property type="match status" value="1"/>
</dbReference>
<dbReference type="InterPro" id="IPR020095">
    <property type="entry name" value="PsdUridine_synth_TruA_C"/>
</dbReference>
<dbReference type="InterPro" id="IPR001406">
    <property type="entry name" value="PsdUridine_synth_TruA"/>
</dbReference>
<feature type="domain" description="Pseudouridine synthase I TruA alpha/beta" evidence="8">
    <location>
        <begin position="8"/>
        <end position="103"/>
    </location>
</feature>
<dbReference type="HAMAP" id="MF_00171">
    <property type="entry name" value="TruA"/>
    <property type="match status" value="1"/>
</dbReference>
<feature type="domain" description="Pseudouridine synthase I TruA alpha/beta" evidence="8">
    <location>
        <begin position="144"/>
        <end position="245"/>
    </location>
</feature>
<feature type="active site" description="Nucleophile" evidence="4 5">
    <location>
        <position position="52"/>
    </location>
</feature>
<evidence type="ECO:0000256" key="4">
    <source>
        <dbReference type="HAMAP-Rule" id="MF_00171"/>
    </source>
</evidence>
<dbReference type="GO" id="GO:0160147">
    <property type="term" value="F:tRNA pseudouridine(38-40) synthase activity"/>
    <property type="evidence" value="ECO:0007669"/>
    <property type="project" value="UniProtKB-EC"/>
</dbReference>
<protein>
    <recommendedName>
        <fullName evidence="4">tRNA pseudouridine synthase A</fullName>
        <ecNumber evidence="4">5.4.99.12</ecNumber>
    </recommendedName>
    <alternativeName>
        <fullName evidence="4">tRNA pseudouridine(38-40) synthase</fullName>
    </alternativeName>
    <alternativeName>
        <fullName evidence="4">tRNA pseudouridylate synthase I</fullName>
    </alternativeName>
    <alternativeName>
        <fullName evidence="4">tRNA-uridine isomerase I</fullName>
    </alternativeName>
</protein>
<dbReference type="FunFam" id="3.30.70.580:FF:000001">
    <property type="entry name" value="tRNA pseudouridine synthase A"/>
    <property type="match status" value="1"/>
</dbReference>
<feature type="binding site" evidence="4 6">
    <location>
        <position position="110"/>
    </location>
    <ligand>
        <name>substrate</name>
    </ligand>
</feature>
<dbReference type="BioCyc" id="RCHA213810:RUM_RS06490-MONOMER"/>
<dbReference type="SUPFAM" id="SSF55120">
    <property type="entry name" value="Pseudouridine synthase"/>
    <property type="match status" value="1"/>
</dbReference>
<accession>D4LCW4</accession>
<evidence type="ECO:0000313" key="9">
    <source>
        <dbReference type="EMBL" id="CBL17459.1"/>
    </source>
</evidence>
<dbReference type="HOGENOM" id="CLU_014673_0_1_9"/>
<dbReference type="GO" id="GO:0031119">
    <property type="term" value="P:tRNA pseudouridine synthesis"/>
    <property type="evidence" value="ECO:0007669"/>
    <property type="project" value="UniProtKB-UniRule"/>
</dbReference>
<reference evidence="9" key="1">
    <citation type="submission" date="2010-03" db="EMBL/GenBank/DDBJ databases">
        <title>The genome sequence of Ruminococcus sp. 18P13.</title>
        <authorList>
            <consortium name="metaHIT consortium -- http://www.metahit.eu/"/>
            <person name="Pajon A."/>
            <person name="Turner K."/>
            <person name="Parkhill J."/>
            <person name="Bernalier A."/>
        </authorList>
    </citation>
    <scope>NUCLEOTIDE SEQUENCE [LARGE SCALE GENOMIC DNA]</scope>
    <source>
        <strain evidence="9">Type strain: 18P13</strain>
    </source>
</reference>
<evidence type="ECO:0000256" key="3">
    <source>
        <dbReference type="ARBA" id="ARBA00023235"/>
    </source>
</evidence>
<dbReference type="GO" id="GO:0003723">
    <property type="term" value="F:RNA binding"/>
    <property type="evidence" value="ECO:0007669"/>
    <property type="project" value="InterPro"/>
</dbReference>
<evidence type="ECO:0000256" key="1">
    <source>
        <dbReference type="ARBA" id="ARBA00009375"/>
    </source>
</evidence>
<dbReference type="RefSeq" id="WP_015558366.1">
    <property type="nucleotide sequence ID" value="NC_021039.1"/>
</dbReference>
<dbReference type="InterPro" id="IPR020097">
    <property type="entry name" value="PsdUridine_synth_TruA_a/b_dom"/>
</dbReference>
<evidence type="ECO:0000256" key="2">
    <source>
        <dbReference type="ARBA" id="ARBA00022694"/>
    </source>
</evidence>
<dbReference type="Pfam" id="PF01416">
    <property type="entry name" value="PseudoU_synth_1"/>
    <property type="match status" value="2"/>
</dbReference>
<keyword evidence="10" id="KW-1185">Reference proteome</keyword>
<proteinExistence type="inferred from homology"/>
<evidence type="ECO:0000259" key="8">
    <source>
        <dbReference type="Pfam" id="PF01416"/>
    </source>
</evidence>
<dbReference type="EC" id="5.4.99.12" evidence="4"/>
<organism evidence="9 10">
    <name type="scientific">Ruminococcus champanellensis (strain DSM 18848 / JCM 17042 / KCTC 15320 / 18P13)</name>
    <dbReference type="NCBI Taxonomy" id="213810"/>
    <lineage>
        <taxon>Bacteria</taxon>
        <taxon>Bacillati</taxon>
        <taxon>Bacillota</taxon>
        <taxon>Clostridia</taxon>
        <taxon>Eubacteriales</taxon>
        <taxon>Oscillospiraceae</taxon>
        <taxon>Ruminococcus</taxon>
    </lineage>
</organism>
<comment type="caution">
    <text evidence="4">Lacks conserved residue(s) required for the propagation of feature annotation.</text>
</comment>
<dbReference type="PIRSF" id="PIRSF001430">
    <property type="entry name" value="tRNA_psdUrid_synth"/>
    <property type="match status" value="1"/>
</dbReference>
<dbReference type="InterPro" id="IPR020103">
    <property type="entry name" value="PsdUridine_synth_cat_dom_sf"/>
</dbReference>
<dbReference type="PATRIC" id="fig|213810.4.peg.1233"/>
<reference evidence="9" key="2">
    <citation type="submission" date="2010-03" db="EMBL/GenBank/DDBJ databases">
        <authorList>
            <person name="Pajon A."/>
        </authorList>
    </citation>
    <scope>NUCLEOTIDE SEQUENCE</scope>
    <source>
        <strain evidence="9">Type strain: 18P13</strain>
    </source>
</reference>
<dbReference type="AlphaFoldDB" id="D4LCW4"/>
<comment type="catalytic activity">
    <reaction evidence="4 7">
        <text>uridine(38/39/40) in tRNA = pseudouridine(38/39/40) in tRNA</text>
        <dbReference type="Rhea" id="RHEA:22376"/>
        <dbReference type="Rhea" id="RHEA-COMP:10085"/>
        <dbReference type="Rhea" id="RHEA-COMP:10087"/>
        <dbReference type="ChEBI" id="CHEBI:65314"/>
        <dbReference type="ChEBI" id="CHEBI:65315"/>
        <dbReference type="EC" id="5.4.99.12"/>
    </reaction>
</comment>
<evidence type="ECO:0000256" key="5">
    <source>
        <dbReference type="PIRSR" id="PIRSR001430-1"/>
    </source>
</evidence>
<comment type="subunit">
    <text evidence="4">Homodimer.</text>
</comment>
<dbReference type="KEGG" id="rch:RUM_13370"/>
<dbReference type="PANTHER" id="PTHR11142">
    <property type="entry name" value="PSEUDOURIDYLATE SYNTHASE"/>
    <property type="match status" value="1"/>
</dbReference>
<dbReference type="Proteomes" id="UP000007054">
    <property type="component" value="Chromosome"/>
</dbReference>
<dbReference type="InterPro" id="IPR020094">
    <property type="entry name" value="TruA/RsuA/RluB/E/F_N"/>
</dbReference>
<dbReference type="NCBIfam" id="TIGR00071">
    <property type="entry name" value="hisT_truA"/>
    <property type="match status" value="1"/>
</dbReference>